<feature type="region of interest" description="Disordered" evidence="2">
    <location>
        <begin position="1479"/>
        <end position="1527"/>
    </location>
</feature>
<feature type="compositionally biased region" description="Basic and acidic residues" evidence="2">
    <location>
        <begin position="676"/>
        <end position="692"/>
    </location>
</feature>
<dbReference type="Gene3D" id="3.40.50.1580">
    <property type="entry name" value="Nucleoside phosphorylase domain"/>
    <property type="match status" value="1"/>
</dbReference>
<feature type="compositionally biased region" description="Low complexity" evidence="2">
    <location>
        <begin position="103"/>
        <end position="115"/>
    </location>
</feature>
<dbReference type="PANTHER" id="PTHR46082">
    <property type="entry name" value="ATP/GTP-BINDING PROTEIN-RELATED"/>
    <property type="match status" value="1"/>
</dbReference>
<proteinExistence type="predicted"/>
<dbReference type="InterPro" id="IPR053137">
    <property type="entry name" value="NLR-like"/>
</dbReference>
<dbReference type="Proteomes" id="UP000078397">
    <property type="component" value="Unassembled WGS sequence"/>
</dbReference>
<feature type="region of interest" description="Disordered" evidence="2">
    <location>
        <begin position="100"/>
        <end position="135"/>
    </location>
</feature>
<comment type="caution">
    <text evidence="4">The sequence shown here is derived from an EMBL/GenBank/DDBJ whole genome shotgun (WGS) entry which is preliminary data.</text>
</comment>
<dbReference type="GeneID" id="28847493"/>
<dbReference type="SMART" id="SM00355">
    <property type="entry name" value="ZnF_C2H2"/>
    <property type="match status" value="3"/>
</dbReference>
<feature type="region of interest" description="Disordered" evidence="2">
    <location>
        <begin position="668"/>
        <end position="713"/>
    </location>
</feature>
<evidence type="ECO:0000256" key="1">
    <source>
        <dbReference type="PROSITE-ProRule" id="PRU00042"/>
    </source>
</evidence>
<keyword evidence="1" id="KW-0479">Metal-binding</keyword>
<dbReference type="GO" id="GO:0009116">
    <property type="term" value="P:nucleoside metabolic process"/>
    <property type="evidence" value="ECO:0007669"/>
    <property type="project" value="InterPro"/>
</dbReference>
<dbReference type="PANTHER" id="PTHR46082:SF11">
    <property type="entry name" value="AAA+ ATPASE DOMAIN-CONTAINING PROTEIN-RELATED"/>
    <property type="match status" value="1"/>
</dbReference>
<gene>
    <name evidence="4" type="ORF">VFPPC_04090</name>
</gene>
<keyword evidence="1" id="KW-0863">Zinc-finger</keyword>
<feature type="compositionally biased region" description="Low complexity" evidence="2">
    <location>
        <begin position="150"/>
        <end position="167"/>
    </location>
</feature>
<evidence type="ECO:0000313" key="4">
    <source>
        <dbReference type="EMBL" id="OAQ67740.2"/>
    </source>
</evidence>
<evidence type="ECO:0000259" key="3">
    <source>
        <dbReference type="PROSITE" id="PS50157"/>
    </source>
</evidence>
<dbReference type="InterPro" id="IPR000845">
    <property type="entry name" value="Nucleoside_phosphorylase_d"/>
</dbReference>
<dbReference type="GO" id="GO:0008270">
    <property type="term" value="F:zinc ion binding"/>
    <property type="evidence" value="ECO:0007669"/>
    <property type="project" value="UniProtKB-KW"/>
</dbReference>
<feature type="region of interest" description="Disordered" evidence="2">
    <location>
        <begin position="56"/>
        <end position="85"/>
    </location>
</feature>
<reference evidence="4 5" key="1">
    <citation type="journal article" date="2016" name="PLoS Pathog.">
        <title>Biosynthesis of antibiotic leucinostatins in bio-control fungus Purpureocillium lilacinum and their inhibition on phytophthora revealed by genome mining.</title>
        <authorList>
            <person name="Wang G."/>
            <person name="Liu Z."/>
            <person name="Lin R."/>
            <person name="Li E."/>
            <person name="Mao Z."/>
            <person name="Ling J."/>
            <person name="Yang Y."/>
            <person name="Yin W.B."/>
            <person name="Xie B."/>
        </authorList>
    </citation>
    <scope>NUCLEOTIDE SEQUENCE [LARGE SCALE GENOMIC DNA]</scope>
    <source>
        <strain evidence="4">170</strain>
    </source>
</reference>
<dbReference type="InterPro" id="IPR035994">
    <property type="entry name" value="Nucleoside_phosphorylase_sf"/>
</dbReference>
<protein>
    <submittedName>
        <fullName evidence="4">Pfs domain-containing protein</fullName>
    </submittedName>
</protein>
<feature type="compositionally biased region" description="Polar residues" evidence="2">
    <location>
        <begin position="499"/>
        <end position="515"/>
    </location>
</feature>
<dbReference type="SUPFAM" id="SSF53167">
    <property type="entry name" value="Purine and uridine phosphorylases"/>
    <property type="match status" value="1"/>
</dbReference>
<dbReference type="GO" id="GO:0003824">
    <property type="term" value="F:catalytic activity"/>
    <property type="evidence" value="ECO:0007669"/>
    <property type="project" value="InterPro"/>
</dbReference>
<feature type="domain" description="C2H2-type" evidence="3">
    <location>
        <begin position="231"/>
        <end position="254"/>
    </location>
</feature>
<feature type="compositionally biased region" description="Basic and acidic residues" evidence="2">
    <location>
        <begin position="1493"/>
        <end position="1504"/>
    </location>
</feature>
<keyword evidence="5" id="KW-1185">Reference proteome</keyword>
<dbReference type="PROSITE" id="PS00028">
    <property type="entry name" value="ZINC_FINGER_C2H2_1"/>
    <property type="match status" value="2"/>
</dbReference>
<keyword evidence="1" id="KW-0862">Zinc</keyword>
<accession>A0A179FRA8</accession>
<feature type="compositionally biased region" description="Polar residues" evidence="2">
    <location>
        <begin position="693"/>
        <end position="710"/>
    </location>
</feature>
<evidence type="ECO:0000313" key="5">
    <source>
        <dbReference type="Proteomes" id="UP000078397"/>
    </source>
</evidence>
<feature type="region of interest" description="Disordered" evidence="2">
    <location>
        <begin position="499"/>
        <end position="518"/>
    </location>
</feature>
<dbReference type="STRING" id="1380566.A0A179FRA8"/>
<dbReference type="KEGG" id="pchm:VFPPC_04090"/>
<evidence type="ECO:0000256" key="2">
    <source>
        <dbReference type="SAM" id="MobiDB-lite"/>
    </source>
</evidence>
<dbReference type="EMBL" id="LSBJ02000003">
    <property type="protein sequence ID" value="OAQ67740.2"/>
    <property type="molecule type" value="Genomic_DNA"/>
</dbReference>
<dbReference type="PROSITE" id="PS50157">
    <property type="entry name" value="ZINC_FINGER_C2H2_2"/>
    <property type="match status" value="1"/>
</dbReference>
<feature type="region of interest" description="Disordered" evidence="2">
    <location>
        <begin position="1"/>
        <end position="30"/>
    </location>
</feature>
<dbReference type="Pfam" id="PF01048">
    <property type="entry name" value="PNP_UDP_1"/>
    <property type="match status" value="1"/>
</dbReference>
<name>A0A179FRA8_METCM</name>
<sequence>MSQRRSRSSSPPCPPQQQDDDDPHDVLTQARKNLQALLDSGVSPYMLLSRVDEAHTATGWQQEQSLQPRPIPFQQPQSDIAPLPPAPGSLIPAIASDTNLPVSASSSSATSTTATPKAEIKSEMSPERPSSSISHYPASIYSVSSRSSGRASIWSTSSGQSSTSRYSNPTIQIQPSLPLSPASVVNSLVGRPTSTTSRKSIYFCTSCECIFRRKYDWKRHEDEYHERWRKYPCPDCTRSFWDSNSFSYHHKNCHGCNPCTHAEQIVRYLRKRKYWACGFCCALHPARERHVEHVARHFESGLTKGDWTHSRVIYGLLHQPLVREAWDRLVESKRPKHNENRERFSWVYSETRRAYSENGGPHQLQDILEFFSGDESEARQVAHLAYDLANIFSPDSAPEDPFWTFLLDRSLFPSQPYPTTLQPSPDSISDGISHSRFRSPIVPPMLGSTPSLDGSLELQSSVIPPAMAAGECPIYPQIRPEPLSFGDWETLTGSFMGEQTTHVQQRQPTTGTTSADWGMLSHCNGPQATPRSLLENPEPVSIHEDVNHMTAENSDSWSIIFLKPKVFVQELANDMFCRTRSGSVDEAIRKRVSMSLPDLLVAFAIKFGLDGPSKKHRDVAYFVFCHKFEIAKSFAEFCFERDQQDAAAGPVDSDDTYLERLKNLWLTNDNPPMPQHTEEINKPELEGPRPQESHISFTQPNPETRVNRSPSEGPIEMIENQDGEMPEIWLLSLREFVYKTRAYAWLLSRLDSEYRLCPTEPNSLRAIREGVMSSLPFNRTIGGDTTVQRCYARYELKWDILGFFETQGYSEMPYRVFESVITLTGSCLDAQAATCAQYLRQTWPSTGEAMIRLLKGVLLEEEGRPHSCKMSDGTILVAWRERSTFVVEVDGDNISVVEAAEQLGWLGAAFRASPRRSGLVYCTPTITNIRQYSTVQEETLADITCEIGFTMEEVSKHASNGNGQCWHNIFRNPVIVKGYPIPHRVERETGLEVSLNIMAGLAGTERFDRFKDLMYIKGFSTMLVPTKRNGNMLYWHLIYKEDEGRISYLDDYVDQKQHVHSADLDALRHVLGWCSEANLYAGKNFFNMYLSSTSNIKHLTGSAKAEFPSTYLRLPKPHKGCALADTEVSAGRLIQGGPAFSIGNKDMPARVSRGGYIPGLEWISTKFVLLWDEDDKRGWLMNGASALLHVLRASLEYTGKGKFRSALLCSGEDLEDSPRPFTADAAVDVLINPLNLGLKLYREGDGHILLQSLVERFYNVMEKMIDHQMDIAGRCGRNLSETPRGYLEGWDFEDLAKKRDPLYPCVANLTAAGRGWVDFTRSIHAVTLIGRGFGDIIQPAGPNVCEKWAKLPKQQYYISSLVSDLAEVMRVHGNCAADHFRLSDDLIWHTPTTIFTICQCKEGLGGNHCEPVQTIFPLSLSTRLPPRKHPIPNGHGAVIFGHNSHFSWVWGDSGHPQETRRRENASLCSVVEMEFDSPNDSGIGLSLASSRSEGQRSSRSESSNRRSTRVPSDSDNEAMMQEPSDFVKQKKYSRGQYKVGIICALPKELMAVRALFDENHDNLPASKFDTNSYSLGMMEHHWVVAACLPSGEYGTNSAAAAAANMRRSFKSIRFCLLVGIAGGVPSDKNDIRLGDVVVSRPTGNWSGVIQYDLGKEKEGRPFERTGSLRPPPRALSTAVSSLRSDPTLPTDPLFPYLQTIHARLAGFPQYKPPDKPDVLPRTACVSCRDHQVYREHCSHPVHRVPRQTTAPVIHYGLIASGNRVVKDAATRDQLADDGVLCVEMEAAGVINTVDCLVIRGICDYCDVQKDDDWQEYAAAVAAAYAKLLLRYVAHEKIKAGRRKWKFRMTNS</sequence>
<dbReference type="RefSeq" id="XP_022284446.1">
    <property type="nucleotide sequence ID" value="XM_022428381.1"/>
</dbReference>
<dbReference type="OrthoDB" id="1577640at2759"/>
<dbReference type="Gene3D" id="3.30.160.60">
    <property type="entry name" value="Classic Zinc Finger"/>
    <property type="match status" value="1"/>
</dbReference>
<dbReference type="InterPro" id="IPR013087">
    <property type="entry name" value="Znf_C2H2_type"/>
</dbReference>
<feature type="region of interest" description="Disordered" evidence="2">
    <location>
        <begin position="150"/>
        <end position="170"/>
    </location>
</feature>
<organism evidence="4 5">
    <name type="scientific">Pochonia chlamydosporia 170</name>
    <dbReference type="NCBI Taxonomy" id="1380566"/>
    <lineage>
        <taxon>Eukaryota</taxon>
        <taxon>Fungi</taxon>
        <taxon>Dikarya</taxon>
        <taxon>Ascomycota</taxon>
        <taxon>Pezizomycotina</taxon>
        <taxon>Sordariomycetes</taxon>
        <taxon>Hypocreomycetidae</taxon>
        <taxon>Hypocreales</taxon>
        <taxon>Clavicipitaceae</taxon>
        <taxon>Pochonia</taxon>
    </lineage>
</organism>
<feature type="compositionally biased region" description="Polar residues" evidence="2">
    <location>
        <begin position="58"/>
        <end position="67"/>
    </location>
</feature>